<dbReference type="RefSeq" id="WP_153725415.1">
    <property type="nucleotide sequence ID" value="NZ_CP045875.1"/>
</dbReference>
<keyword evidence="13" id="KW-1185">Reference proteome</keyword>
<keyword evidence="6" id="KW-0145">Chemotaxis</keyword>
<evidence type="ECO:0000256" key="8">
    <source>
        <dbReference type="ARBA" id="ARBA00022927"/>
    </source>
</evidence>
<evidence type="ECO:0000256" key="2">
    <source>
        <dbReference type="ARBA" id="ARBA00010004"/>
    </source>
</evidence>
<accession>A0A5Q2N1D8</accession>
<proteinExistence type="inferred from homology"/>
<keyword evidence="8" id="KW-0653">Protein transport</keyword>
<keyword evidence="10" id="KW-1006">Bacterial flagellum protein export</keyword>
<keyword evidence="5" id="KW-1003">Cell membrane</keyword>
<dbReference type="GO" id="GO:0006935">
    <property type="term" value="P:chemotaxis"/>
    <property type="evidence" value="ECO:0007669"/>
    <property type="project" value="UniProtKB-KW"/>
</dbReference>
<gene>
    <name evidence="12" type="primary">fliJ</name>
    <name evidence="12" type="ORF">FTV88_2073</name>
</gene>
<evidence type="ECO:0000256" key="1">
    <source>
        <dbReference type="ARBA" id="ARBA00004413"/>
    </source>
</evidence>
<evidence type="ECO:0000313" key="13">
    <source>
        <dbReference type="Proteomes" id="UP000366051"/>
    </source>
</evidence>
<dbReference type="Pfam" id="PF02050">
    <property type="entry name" value="FliJ"/>
    <property type="match status" value="1"/>
</dbReference>
<dbReference type="GO" id="GO:0071973">
    <property type="term" value="P:bacterial-type flagellum-dependent cell motility"/>
    <property type="evidence" value="ECO:0007669"/>
    <property type="project" value="InterPro"/>
</dbReference>
<dbReference type="GO" id="GO:0005886">
    <property type="term" value="C:plasma membrane"/>
    <property type="evidence" value="ECO:0007669"/>
    <property type="project" value="UniProtKB-SubCell"/>
</dbReference>
<keyword evidence="9" id="KW-0472">Membrane</keyword>
<dbReference type="Gene3D" id="1.10.287.1700">
    <property type="match status" value="1"/>
</dbReference>
<keyword evidence="12" id="KW-0969">Cilium</keyword>
<evidence type="ECO:0000256" key="7">
    <source>
        <dbReference type="ARBA" id="ARBA00022795"/>
    </source>
</evidence>
<evidence type="ECO:0000256" key="11">
    <source>
        <dbReference type="SAM" id="Coils"/>
    </source>
</evidence>
<sequence>MMKPFTFKLQRPLDLKEKEEAHLKSELQRQRNRVEDCQRMIEENKQAMTEALIECKKMQEPYFDVSQRLLFPYYWHRLQETEAELHQQLAQEQEKEQALQEQLMKTMRDRKVLEKLRDKHLTAYKKEALREEQIILDEIALNRFMAKDKGE</sequence>
<organism evidence="12 13">
    <name type="scientific">Heliorestis convoluta</name>
    <dbReference type="NCBI Taxonomy" id="356322"/>
    <lineage>
        <taxon>Bacteria</taxon>
        <taxon>Bacillati</taxon>
        <taxon>Bacillota</taxon>
        <taxon>Clostridia</taxon>
        <taxon>Eubacteriales</taxon>
        <taxon>Heliobacteriaceae</taxon>
        <taxon>Heliorestis</taxon>
    </lineage>
</organism>
<keyword evidence="4" id="KW-0813">Transport</keyword>
<dbReference type="GO" id="GO:0009288">
    <property type="term" value="C:bacterial-type flagellum"/>
    <property type="evidence" value="ECO:0007669"/>
    <property type="project" value="InterPro"/>
</dbReference>
<dbReference type="NCBIfam" id="TIGR02473">
    <property type="entry name" value="flagell_FliJ"/>
    <property type="match status" value="1"/>
</dbReference>
<reference evidence="13" key="1">
    <citation type="submission" date="2019-11" db="EMBL/GenBank/DDBJ databases">
        <title>Genome sequence of Heliorestis convoluta strain HH, an alkaliphilic and minimalistic phototrophic bacterium from a soda lake in Egypt.</title>
        <authorList>
            <person name="Dewey E.D."/>
            <person name="Stokes L.M."/>
            <person name="Burchell B.M."/>
            <person name="Shaffer K.N."/>
            <person name="Huntington A.M."/>
            <person name="Baker J.M."/>
            <person name="Nadendla S."/>
            <person name="Giglio M.G."/>
            <person name="Touchman J.W."/>
            <person name="Blankenship R.E."/>
            <person name="Madigan M.T."/>
            <person name="Sattley W.M."/>
        </authorList>
    </citation>
    <scope>NUCLEOTIDE SEQUENCE [LARGE SCALE GENOMIC DNA]</scope>
    <source>
        <strain evidence="13">HH</strain>
    </source>
</reference>
<dbReference type="GO" id="GO:0015031">
    <property type="term" value="P:protein transport"/>
    <property type="evidence" value="ECO:0007669"/>
    <property type="project" value="UniProtKB-KW"/>
</dbReference>
<protein>
    <recommendedName>
        <fullName evidence="3">Flagellar FliJ protein</fullName>
    </recommendedName>
</protein>
<comment type="subcellular location">
    <subcellularLocation>
        <location evidence="1">Cell membrane</location>
        <topology evidence="1">Peripheral membrane protein</topology>
        <orientation evidence="1">Cytoplasmic side</orientation>
    </subcellularLocation>
</comment>
<dbReference type="KEGG" id="hcv:FTV88_2073"/>
<comment type="similarity">
    <text evidence="2">Belongs to the FliJ family.</text>
</comment>
<feature type="coiled-coil region" evidence="11">
    <location>
        <begin position="76"/>
        <end position="110"/>
    </location>
</feature>
<evidence type="ECO:0000256" key="5">
    <source>
        <dbReference type="ARBA" id="ARBA00022475"/>
    </source>
</evidence>
<dbReference type="AlphaFoldDB" id="A0A5Q2N1D8"/>
<dbReference type="OrthoDB" id="1727315at2"/>
<evidence type="ECO:0000313" key="12">
    <source>
        <dbReference type="EMBL" id="QGG48171.1"/>
    </source>
</evidence>
<feature type="coiled-coil region" evidence="11">
    <location>
        <begin position="13"/>
        <end position="47"/>
    </location>
</feature>
<name>A0A5Q2N1D8_9FIRM</name>
<evidence type="ECO:0000256" key="9">
    <source>
        <dbReference type="ARBA" id="ARBA00023136"/>
    </source>
</evidence>
<evidence type="ECO:0000256" key="4">
    <source>
        <dbReference type="ARBA" id="ARBA00022448"/>
    </source>
</evidence>
<keyword evidence="11" id="KW-0175">Coiled coil</keyword>
<dbReference type="Proteomes" id="UP000366051">
    <property type="component" value="Chromosome"/>
</dbReference>
<keyword evidence="12" id="KW-0966">Cell projection</keyword>
<keyword evidence="12" id="KW-0282">Flagellum</keyword>
<dbReference type="InterPro" id="IPR053716">
    <property type="entry name" value="Flag_assembly_chemotaxis_eff"/>
</dbReference>
<evidence type="ECO:0000256" key="10">
    <source>
        <dbReference type="ARBA" id="ARBA00023225"/>
    </source>
</evidence>
<evidence type="ECO:0000256" key="3">
    <source>
        <dbReference type="ARBA" id="ARBA00020392"/>
    </source>
</evidence>
<evidence type="ECO:0000256" key="6">
    <source>
        <dbReference type="ARBA" id="ARBA00022500"/>
    </source>
</evidence>
<dbReference type="InterPro" id="IPR012823">
    <property type="entry name" value="Flagell_FliJ"/>
</dbReference>
<dbReference type="EMBL" id="CP045875">
    <property type="protein sequence ID" value="QGG48171.1"/>
    <property type="molecule type" value="Genomic_DNA"/>
</dbReference>
<dbReference type="GO" id="GO:0044781">
    <property type="term" value="P:bacterial-type flagellum organization"/>
    <property type="evidence" value="ECO:0007669"/>
    <property type="project" value="UniProtKB-KW"/>
</dbReference>
<keyword evidence="7" id="KW-1005">Bacterial flagellum biogenesis</keyword>